<proteinExistence type="predicted"/>
<keyword evidence="5 7" id="KW-0472">Membrane</keyword>
<evidence type="ECO:0000256" key="7">
    <source>
        <dbReference type="SAM" id="Phobius"/>
    </source>
</evidence>
<reference evidence="8 9" key="1">
    <citation type="submission" date="2021-09" db="EMBL/GenBank/DDBJ databases">
        <title>Whole genome sequence of Nocardioides sp. GBK3QG-3.</title>
        <authorList>
            <person name="Tuo L."/>
        </authorList>
    </citation>
    <scope>NUCLEOTIDE SEQUENCE [LARGE SCALE GENOMIC DNA]</scope>
    <source>
        <strain evidence="8 9">GBK3QG-3</strain>
    </source>
</reference>
<dbReference type="RefSeq" id="WP_224122199.1">
    <property type="nucleotide sequence ID" value="NZ_JAIQZJ010000002.1"/>
</dbReference>
<dbReference type="Proteomes" id="UP000780875">
    <property type="component" value="Unassembled WGS sequence"/>
</dbReference>
<evidence type="ECO:0000313" key="9">
    <source>
        <dbReference type="Proteomes" id="UP000780875"/>
    </source>
</evidence>
<keyword evidence="2" id="KW-1003">Cell membrane</keyword>
<keyword evidence="3 7" id="KW-0812">Transmembrane</keyword>
<keyword evidence="8" id="KW-0282">Flagellum</keyword>
<evidence type="ECO:0000256" key="2">
    <source>
        <dbReference type="ARBA" id="ARBA00022475"/>
    </source>
</evidence>
<name>A0ABS7UAF9_9ACTN</name>
<protein>
    <submittedName>
        <fullName evidence="8">Flagellar biosynthetic protein FliO</fullName>
    </submittedName>
</protein>
<evidence type="ECO:0000256" key="6">
    <source>
        <dbReference type="SAM" id="MobiDB-lite"/>
    </source>
</evidence>
<dbReference type="EMBL" id="JAIQZJ010000002">
    <property type="protein sequence ID" value="MBZ5737825.1"/>
    <property type="molecule type" value="Genomic_DNA"/>
</dbReference>
<gene>
    <name evidence="8" type="ORF">K8U61_06610</name>
</gene>
<organism evidence="8 9">
    <name type="scientific">Nocardioides mangrovi</name>
    <dbReference type="NCBI Taxonomy" id="2874580"/>
    <lineage>
        <taxon>Bacteria</taxon>
        <taxon>Bacillati</taxon>
        <taxon>Actinomycetota</taxon>
        <taxon>Actinomycetes</taxon>
        <taxon>Propionibacteriales</taxon>
        <taxon>Nocardioidaceae</taxon>
        <taxon>Nocardioides</taxon>
    </lineage>
</organism>
<dbReference type="InterPro" id="IPR022781">
    <property type="entry name" value="Flagellar_biosynth_FliO"/>
</dbReference>
<evidence type="ECO:0000313" key="8">
    <source>
        <dbReference type="EMBL" id="MBZ5737825.1"/>
    </source>
</evidence>
<sequence length="160" mass="16706">MLELTIRLVFSLAVVLGLLALLARFGGRKFAGRRDAMIRVVHRQAISRGTAVSVVAVGSRVLVLGTTEHQVRVLAELDPEEIEEADVLSLVPGEVETAESATQPLAIAPAEPVRGSHRAATPAGGRRKAPQGATGGALSGSVLSTDTWRQALAAATRRAS</sequence>
<keyword evidence="8" id="KW-0969">Cilium</keyword>
<evidence type="ECO:0000256" key="4">
    <source>
        <dbReference type="ARBA" id="ARBA00022989"/>
    </source>
</evidence>
<evidence type="ECO:0000256" key="1">
    <source>
        <dbReference type="ARBA" id="ARBA00004236"/>
    </source>
</evidence>
<accession>A0ABS7UAF9</accession>
<evidence type="ECO:0000256" key="5">
    <source>
        <dbReference type="ARBA" id="ARBA00023136"/>
    </source>
</evidence>
<comment type="caution">
    <text evidence="8">The sequence shown here is derived from an EMBL/GenBank/DDBJ whole genome shotgun (WGS) entry which is preliminary data.</text>
</comment>
<keyword evidence="9" id="KW-1185">Reference proteome</keyword>
<dbReference type="Pfam" id="PF04347">
    <property type="entry name" value="FliO"/>
    <property type="match status" value="1"/>
</dbReference>
<feature type="transmembrane region" description="Helical" evidence="7">
    <location>
        <begin position="6"/>
        <end position="27"/>
    </location>
</feature>
<evidence type="ECO:0000256" key="3">
    <source>
        <dbReference type="ARBA" id="ARBA00022692"/>
    </source>
</evidence>
<keyword evidence="8" id="KW-0966">Cell projection</keyword>
<feature type="region of interest" description="Disordered" evidence="6">
    <location>
        <begin position="100"/>
        <end position="142"/>
    </location>
</feature>
<comment type="subcellular location">
    <subcellularLocation>
        <location evidence="1">Cell membrane</location>
    </subcellularLocation>
</comment>
<keyword evidence="4 7" id="KW-1133">Transmembrane helix</keyword>